<dbReference type="GO" id="GO:0005298">
    <property type="term" value="F:proline:sodium symporter activity"/>
    <property type="evidence" value="ECO:0007669"/>
    <property type="project" value="TreeGrafter"/>
</dbReference>
<dbReference type="GO" id="GO:0015193">
    <property type="term" value="F:L-proline transmembrane transporter activity"/>
    <property type="evidence" value="ECO:0007669"/>
    <property type="project" value="TreeGrafter"/>
</dbReference>
<evidence type="ECO:0008006" key="12">
    <source>
        <dbReference type="Google" id="ProtNLM"/>
    </source>
</evidence>
<keyword evidence="7" id="KW-0325">Glycoprotein</keyword>
<feature type="binding site" evidence="8">
    <location>
        <position position="252"/>
    </location>
    <ligand>
        <name>Na(+)</name>
        <dbReference type="ChEBI" id="CHEBI:29101"/>
        <label>1</label>
    </ligand>
</feature>
<keyword evidence="8" id="KW-0915">Sodium</keyword>
<dbReference type="GO" id="GO:0016324">
    <property type="term" value="C:apical plasma membrane"/>
    <property type="evidence" value="ECO:0007669"/>
    <property type="project" value="TreeGrafter"/>
</dbReference>
<evidence type="ECO:0000256" key="4">
    <source>
        <dbReference type="ARBA" id="ARBA00022847"/>
    </source>
</evidence>
<accession>A0A212C9D6</accession>
<dbReference type="OrthoDB" id="6581954at2759"/>
<keyword evidence="8" id="KW-0479">Metal-binding</keyword>
<keyword evidence="11" id="KW-1185">Reference proteome</keyword>
<comment type="subcellular location">
    <subcellularLocation>
        <location evidence="1">Membrane</location>
        <topology evidence="1">Multi-pass membrane protein</topology>
    </subcellularLocation>
</comment>
<evidence type="ECO:0000313" key="11">
    <source>
        <dbReference type="Proteomes" id="UP000242450"/>
    </source>
</evidence>
<evidence type="ECO:0000256" key="9">
    <source>
        <dbReference type="SAM" id="Phobius"/>
    </source>
</evidence>
<dbReference type="PRINTS" id="PR01206">
    <property type="entry name" value="ORPHTRNSPORT"/>
</dbReference>
<feature type="transmembrane region" description="Helical" evidence="9">
    <location>
        <begin position="241"/>
        <end position="266"/>
    </location>
</feature>
<evidence type="ECO:0000256" key="5">
    <source>
        <dbReference type="ARBA" id="ARBA00022989"/>
    </source>
</evidence>
<dbReference type="PROSITE" id="PS50267">
    <property type="entry name" value="NA_NEUROTRAN_SYMP_3"/>
    <property type="match status" value="1"/>
</dbReference>
<dbReference type="PROSITE" id="PS00754">
    <property type="entry name" value="NA_NEUROTRAN_SYMP_2"/>
    <property type="match status" value="1"/>
</dbReference>
<evidence type="ECO:0000256" key="3">
    <source>
        <dbReference type="ARBA" id="ARBA00022692"/>
    </source>
</evidence>
<dbReference type="PANTHER" id="PTHR11616">
    <property type="entry name" value="SODIUM/CHLORIDE DEPENDENT TRANSPORTER"/>
    <property type="match status" value="1"/>
</dbReference>
<gene>
    <name evidence="10" type="ORF">Celaphus_00010621</name>
</gene>
<dbReference type="AlphaFoldDB" id="A0A212C9D6"/>
<evidence type="ECO:0000256" key="7">
    <source>
        <dbReference type="ARBA" id="ARBA00023180"/>
    </source>
</evidence>
<dbReference type="GO" id="GO:0015816">
    <property type="term" value="P:glycine transport"/>
    <property type="evidence" value="ECO:0007669"/>
    <property type="project" value="TreeGrafter"/>
</dbReference>
<feature type="transmembrane region" description="Helical" evidence="9">
    <location>
        <begin position="166"/>
        <end position="186"/>
    </location>
</feature>
<protein>
    <recommendedName>
        <fullName evidence="12">S620A protein</fullName>
    </recommendedName>
</protein>
<dbReference type="InterPro" id="IPR002438">
    <property type="entry name" value="Neutral_aa_SLC6"/>
</dbReference>
<dbReference type="Pfam" id="PF00209">
    <property type="entry name" value="SNF"/>
    <property type="match status" value="2"/>
</dbReference>
<dbReference type="InterPro" id="IPR000175">
    <property type="entry name" value="Na/ntran_symport"/>
</dbReference>
<feature type="transmembrane region" description="Helical" evidence="9">
    <location>
        <begin position="93"/>
        <end position="115"/>
    </location>
</feature>
<dbReference type="InterPro" id="IPR037272">
    <property type="entry name" value="SNS_sf"/>
</dbReference>
<feature type="transmembrane region" description="Helical" evidence="9">
    <location>
        <begin position="482"/>
        <end position="502"/>
    </location>
</feature>
<sequence>SFLVPYLVMLLVEGMPLLYLELAVGQRMRKGSIGAWRTVGLRSLCSCQAPRRAPRAASPGRGRQRARRALGSARGVRGAPQAPRPISAGVASVLVSFFLCTYYNVINAWAFWYLFHSFQDPLPWSVCPLNGNRTGYLEECEKASSTQYFWYRKTLNISPSIQESGAVQWEPALCLILAWLVVYLCILRGTESTGKVVYFTALLPYCVLIIYLVRGLTLHGATNGLAYMFTPKMEQLANPKAWINAATQIFFSLGLGFGSLIAFASYNEPSNNCQKHAIIVSIINSSTSIFASIVTFSIYGFKATFNYESCLNKVILLLTNSFDLEDGFLTANNLEQVKDYLASAYPSKYSEVFPQIRNCSLESELETAVQGTGLAFIVYTEAIKNMEVSQLWSVLYFFMLLLLGIGSMLGNTAAILTPLMDSKVISSYLPKEAISGALLVFRAQGLRLPRGSLVTVRGAGRLLTLGFSPQGQLVTKDYPPHALAVIGLLVASSTMCIPLGALGTLITRCLRRGDTAPVA</sequence>
<feature type="transmembrane region" description="Helical" evidence="9">
    <location>
        <begin position="6"/>
        <end position="24"/>
    </location>
</feature>
<feature type="binding site" evidence="8">
    <location>
        <position position="284"/>
    </location>
    <ligand>
        <name>Na(+)</name>
        <dbReference type="ChEBI" id="CHEBI:29101"/>
        <label>1</label>
    </ligand>
</feature>
<dbReference type="GO" id="GO:1904271">
    <property type="term" value="P:L-proline import across plasma membrane"/>
    <property type="evidence" value="ECO:0007669"/>
    <property type="project" value="TreeGrafter"/>
</dbReference>
<dbReference type="PANTHER" id="PTHR11616:SF44">
    <property type="entry name" value="SODIUM- AND CHLORIDE-DEPENDENT TRANSPORTER XTRP3"/>
    <property type="match status" value="1"/>
</dbReference>
<feature type="transmembrane region" description="Helical" evidence="9">
    <location>
        <begin position="198"/>
        <end position="221"/>
    </location>
</feature>
<keyword evidence="5 9" id="KW-1133">Transmembrane helix</keyword>
<dbReference type="SUPFAM" id="SSF161070">
    <property type="entry name" value="SNF-like"/>
    <property type="match status" value="2"/>
</dbReference>
<dbReference type="PRINTS" id="PR00176">
    <property type="entry name" value="NANEUSMPORT"/>
</dbReference>
<keyword evidence="3 9" id="KW-0812">Transmembrane</keyword>
<dbReference type="EMBL" id="MKHE01000024">
    <property type="protein sequence ID" value="OWK02599.1"/>
    <property type="molecule type" value="Genomic_DNA"/>
</dbReference>
<evidence type="ECO:0000256" key="1">
    <source>
        <dbReference type="ARBA" id="ARBA00004141"/>
    </source>
</evidence>
<name>A0A212C9D6_CEREH</name>
<keyword evidence="6 9" id="KW-0472">Membrane</keyword>
<evidence type="ECO:0000256" key="8">
    <source>
        <dbReference type="PIRSR" id="PIRSR600175-1"/>
    </source>
</evidence>
<comment type="caution">
    <text evidence="10">The sequence shown here is derived from an EMBL/GenBank/DDBJ whole genome shotgun (WGS) entry which is preliminary data.</text>
</comment>
<reference evidence="10 11" key="1">
    <citation type="journal article" date="2018" name="Mol. Genet. Genomics">
        <title>The red deer Cervus elaphus genome CerEla1.0: sequencing, annotating, genes, and chromosomes.</title>
        <authorList>
            <person name="Bana N.A."/>
            <person name="Nyiri A."/>
            <person name="Nagy J."/>
            <person name="Frank K."/>
            <person name="Nagy T."/>
            <person name="Steger V."/>
            <person name="Schiller M."/>
            <person name="Lakatos P."/>
            <person name="Sugar L."/>
            <person name="Horn P."/>
            <person name="Barta E."/>
            <person name="Orosz L."/>
        </authorList>
    </citation>
    <scope>NUCLEOTIDE SEQUENCE [LARGE SCALE GENOMIC DNA]</scope>
    <source>
        <strain evidence="10">Hungarian</strain>
    </source>
</reference>
<organism evidence="10 11">
    <name type="scientific">Cervus elaphus hippelaphus</name>
    <name type="common">European red deer</name>
    <dbReference type="NCBI Taxonomy" id="46360"/>
    <lineage>
        <taxon>Eukaryota</taxon>
        <taxon>Metazoa</taxon>
        <taxon>Chordata</taxon>
        <taxon>Craniata</taxon>
        <taxon>Vertebrata</taxon>
        <taxon>Euteleostomi</taxon>
        <taxon>Mammalia</taxon>
        <taxon>Eutheria</taxon>
        <taxon>Laurasiatheria</taxon>
        <taxon>Artiodactyla</taxon>
        <taxon>Ruminantia</taxon>
        <taxon>Pecora</taxon>
        <taxon>Cervidae</taxon>
        <taxon>Cervinae</taxon>
        <taxon>Cervus</taxon>
    </lineage>
</organism>
<dbReference type="GO" id="GO:0046872">
    <property type="term" value="F:metal ion binding"/>
    <property type="evidence" value="ECO:0007669"/>
    <property type="project" value="UniProtKB-KW"/>
</dbReference>
<evidence type="ECO:0000256" key="6">
    <source>
        <dbReference type="ARBA" id="ARBA00023136"/>
    </source>
</evidence>
<feature type="non-terminal residue" evidence="10">
    <location>
        <position position="1"/>
    </location>
</feature>
<feature type="transmembrane region" description="Helical" evidence="9">
    <location>
        <begin position="394"/>
        <end position="416"/>
    </location>
</feature>
<feature type="binding site" evidence="8">
    <location>
        <position position="403"/>
    </location>
    <ligand>
        <name>Na(+)</name>
        <dbReference type="ChEBI" id="CHEBI:29101"/>
        <label>1</label>
    </ligand>
</feature>
<dbReference type="Proteomes" id="UP000242450">
    <property type="component" value="Chromosome 24"/>
</dbReference>
<evidence type="ECO:0000313" key="10">
    <source>
        <dbReference type="EMBL" id="OWK02599.1"/>
    </source>
</evidence>
<evidence type="ECO:0000256" key="2">
    <source>
        <dbReference type="ARBA" id="ARBA00022448"/>
    </source>
</evidence>
<keyword evidence="2" id="KW-0813">Transport</keyword>
<keyword evidence="4" id="KW-0769">Symport</keyword>
<proteinExistence type="predicted"/>
<feature type="binding site" evidence="8">
    <location>
        <position position="407"/>
    </location>
    <ligand>
        <name>Na(+)</name>
        <dbReference type="ChEBI" id="CHEBI:29101"/>
        <label>1</label>
    </ligand>
</feature>
<feature type="transmembrane region" description="Helical" evidence="9">
    <location>
        <begin position="278"/>
        <end position="299"/>
    </location>
</feature>